<keyword evidence="1" id="KW-0472">Membrane</keyword>
<sequence length="108" mass="11245">MARRGVDGWNVAAFVLYVLLIPAAFIEFMMSALGFGMATDGCHDAACDASYHEEAAIITVGIGLVVVLVATGAVMLYGLTRGKNVIVWPFVAAAAMVGVFVLGTAVLH</sequence>
<keyword evidence="3" id="KW-1185">Reference proteome</keyword>
<feature type="transmembrane region" description="Helical" evidence="1">
    <location>
        <begin position="86"/>
        <end position="107"/>
    </location>
</feature>
<dbReference type="AlphaFoldDB" id="A0A1X0AN24"/>
<feature type="transmembrane region" description="Helical" evidence="1">
    <location>
        <begin position="12"/>
        <end position="35"/>
    </location>
</feature>
<protein>
    <submittedName>
        <fullName evidence="2">Uncharacterized protein</fullName>
    </submittedName>
</protein>
<proteinExistence type="predicted"/>
<evidence type="ECO:0000256" key="1">
    <source>
        <dbReference type="SAM" id="Phobius"/>
    </source>
</evidence>
<comment type="caution">
    <text evidence="2">The sequence shown here is derived from an EMBL/GenBank/DDBJ whole genome shotgun (WGS) entry which is preliminary data.</text>
</comment>
<evidence type="ECO:0000313" key="3">
    <source>
        <dbReference type="Proteomes" id="UP000192448"/>
    </source>
</evidence>
<dbReference type="OrthoDB" id="4741153at2"/>
<keyword evidence="1" id="KW-0812">Transmembrane</keyword>
<dbReference type="STRING" id="1927124.BST13_25320"/>
<dbReference type="Proteomes" id="UP000192448">
    <property type="component" value="Unassembled WGS sequence"/>
</dbReference>
<name>A0A1X0AN24_9MYCO</name>
<reference evidence="2 3" key="1">
    <citation type="submission" date="2017-02" db="EMBL/GenBank/DDBJ databases">
        <title>The new phylogeny of genus Mycobacterium.</title>
        <authorList>
            <person name="Tortoli E."/>
            <person name="Trovato A."/>
            <person name="Cirillo D.M."/>
        </authorList>
    </citation>
    <scope>NUCLEOTIDE SEQUENCE [LARGE SCALE GENOMIC DNA]</scope>
    <source>
        <strain evidence="2 3">RW6</strain>
    </source>
</reference>
<feature type="transmembrane region" description="Helical" evidence="1">
    <location>
        <begin position="55"/>
        <end position="79"/>
    </location>
</feature>
<dbReference type="RefSeq" id="WP_083166792.1">
    <property type="nucleotide sequence ID" value="NZ_MVHF01000031.1"/>
</dbReference>
<dbReference type="EMBL" id="MVHF01000031">
    <property type="protein sequence ID" value="ORA31449.1"/>
    <property type="molecule type" value="Genomic_DNA"/>
</dbReference>
<organism evidence="2 3">
    <name type="scientific">Mycobacterium aquaticum</name>
    <dbReference type="NCBI Taxonomy" id="1927124"/>
    <lineage>
        <taxon>Bacteria</taxon>
        <taxon>Bacillati</taxon>
        <taxon>Actinomycetota</taxon>
        <taxon>Actinomycetes</taxon>
        <taxon>Mycobacteriales</taxon>
        <taxon>Mycobacteriaceae</taxon>
        <taxon>Mycobacterium</taxon>
    </lineage>
</organism>
<accession>A0A1X0AN24</accession>
<evidence type="ECO:0000313" key="2">
    <source>
        <dbReference type="EMBL" id="ORA31449.1"/>
    </source>
</evidence>
<keyword evidence="1" id="KW-1133">Transmembrane helix</keyword>
<gene>
    <name evidence="2" type="ORF">BST13_25320</name>
</gene>